<comment type="caution">
    <text evidence="1">The sequence shown here is derived from an EMBL/GenBank/DDBJ whole genome shotgun (WGS) entry which is preliminary data.</text>
</comment>
<name>A0AAV1XGG1_LUPLU</name>
<keyword evidence="2" id="KW-1185">Reference proteome</keyword>
<gene>
    <name evidence="1" type="ORF">LLUT_LOCUS21142</name>
</gene>
<sequence>MPKVVPGPKKKLVEKVVNKNNDKDFVINLEIDHNEEVDLQNVTRIDDIPSSPLVSAYRHILQRQTIYLQPDFDSSILLLPNSDSKLTINDKSSFTPFHWHHS</sequence>
<accession>A0AAV1XGG1</accession>
<dbReference type="EMBL" id="CAXHTB010000014">
    <property type="protein sequence ID" value="CAL0320082.1"/>
    <property type="molecule type" value="Genomic_DNA"/>
</dbReference>
<dbReference type="Proteomes" id="UP001497480">
    <property type="component" value="Unassembled WGS sequence"/>
</dbReference>
<organism evidence="1 2">
    <name type="scientific">Lupinus luteus</name>
    <name type="common">European yellow lupine</name>
    <dbReference type="NCBI Taxonomy" id="3873"/>
    <lineage>
        <taxon>Eukaryota</taxon>
        <taxon>Viridiplantae</taxon>
        <taxon>Streptophyta</taxon>
        <taxon>Embryophyta</taxon>
        <taxon>Tracheophyta</taxon>
        <taxon>Spermatophyta</taxon>
        <taxon>Magnoliopsida</taxon>
        <taxon>eudicotyledons</taxon>
        <taxon>Gunneridae</taxon>
        <taxon>Pentapetalae</taxon>
        <taxon>rosids</taxon>
        <taxon>fabids</taxon>
        <taxon>Fabales</taxon>
        <taxon>Fabaceae</taxon>
        <taxon>Papilionoideae</taxon>
        <taxon>50 kb inversion clade</taxon>
        <taxon>genistoids sensu lato</taxon>
        <taxon>core genistoids</taxon>
        <taxon>Genisteae</taxon>
        <taxon>Lupinus</taxon>
    </lineage>
</organism>
<reference evidence="1 2" key="1">
    <citation type="submission" date="2024-03" db="EMBL/GenBank/DDBJ databases">
        <authorList>
            <person name="Martinez-Hernandez J."/>
        </authorList>
    </citation>
    <scope>NUCLEOTIDE SEQUENCE [LARGE SCALE GENOMIC DNA]</scope>
</reference>
<evidence type="ECO:0000313" key="2">
    <source>
        <dbReference type="Proteomes" id="UP001497480"/>
    </source>
</evidence>
<protein>
    <submittedName>
        <fullName evidence="1">Uncharacterized protein</fullName>
    </submittedName>
</protein>
<proteinExistence type="predicted"/>
<evidence type="ECO:0000313" key="1">
    <source>
        <dbReference type="EMBL" id="CAL0320082.1"/>
    </source>
</evidence>
<dbReference type="AlphaFoldDB" id="A0AAV1XGG1"/>